<sequence>MAALLYIYKMETEKLNQNGDSTMDLSDDHSLNAESSDACGVFDEPELVPRVDDEYQVEIPALVTGPKYEHYLKSPIDVENRGHIPFDFCLGLSVPVTWNKNVNKVSGVLKNGEQENSGHSTDVFNSGAPLKFESVEEKMDPYQGSCDFLVPGVCGDIWNDIEEESFLLGLYIFGKEFSQLKRFVGSKKMEDILLLYHGKFYRSIEFTRWTKITKRRKVKSKKWAYGQRMFSGLRLKELLSRILPQVSEECKKELKEVSTKFAEVCISLEDYVSSLKAIVGIQTFIEAVAIGKGKKDLTSMASAQLRPEVPIDKPYSSLTRTEIIDILTGGDRLSKAKASNLFWDAVWPRLLDRGWQSEKPKNQAYVPGANNSLVFLTPGVKKFSKSRLVKGTHYYVSVTDILSKVVSEPELLKLDTEEDEGKKKDEDGWVEMNNVQEKLPEKRHCYLQPRTPSRDMYVVKFTVVDTSLANGEVFRELRTLPKDVLKMKSFSEDSDNGTSEVSTNGSDCAYNMFVNQETKSTTSEKNLSERGKTLDSSSSDQQAQIRGPDSLKLVKKSQPNKLYGDEQTRNPVKGHLSQKSKRKNLDSLASATKRHRTIFACSNEEMGYGRNTLPLVAKSGEDAHGFCTDNHDPNDKALEIGSSQDRLSFTISPKDSSPQSTEGAQNDICHGPENPQSRPIIDLNLPQEPVEFDDGIFMTGLTNMQNDITSKQKDDFCAPKTSADIGVPEHPININSRRQSTRNRPPTARALEALVNGYLTAATRRKDAHEASRSRPPKRIRRQVAATDVTTHDAVVVGESGTRITDAGNINTCDKLQFLSSDNGSHISNP</sequence>
<dbReference type="Pfam" id="PF24662">
    <property type="entry name" value="DUF7650"/>
    <property type="match status" value="1"/>
</dbReference>
<evidence type="ECO:0000256" key="4">
    <source>
        <dbReference type="ARBA" id="ARBA00023242"/>
    </source>
</evidence>
<feature type="domain" description="DUF7952" evidence="7">
    <location>
        <begin position="158"/>
        <end position="291"/>
    </location>
</feature>
<accession>A0AAD8IKL5</accession>
<feature type="region of interest" description="Disordered" evidence="5">
    <location>
        <begin position="518"/>
        <end position="589"/>
    </location>
</feature>
<keyword evidence="2" id="KW-0805">Transcription regulation</keyword>
<feature type="compositionally biased region" description="Basic and acidic residues" evidence="5">
    <location>
        <begin position="764"/>
        <end position="773"/>
    </location>
</feature>
<keyword evidence="9" id="KW-1185">Reference proteome</keyword>
<evidence type="ECO:0000256" key="3">
    <source>
        <dbReference type="ARBA" id="ARBA00023163"/>
    </source>
</evidence>
<feature type="region of interest" description="Disordered" evidence="5">
    <location>
        <begin position="761"/>
        <end position="787"/>
    </location>
</feature>
<feature type="region of interest" description="Disordered" evidence="5">
    <location>
        <begin position="648"/>
        <end position="678"/>
    </location>
</feature>
<proteinExistence type="predicted"/>
<dbReference type="GO" id="GO:0005634">
    <property type="term" value="C:nucleus"/>
    <property type="evidence" value="ECO:0007669"/>
    <property type="project" value="UniProtKB-SubCell"/>
</dbReference>
<evidence type="ECO:0000313" key="8">
    <source>
        <dbReference type="EMBL" id="KAK1385645.1"/>
    </source>
</evidence>
<organism evidence="8 9">
    <name type="scientific">Heracleum sosnowskyi</name>
    <dbReference type="NCBI Taxonomy" id="360622"/>
    <lineage>
        <taxon>Eukaryota</taxon>
        <taxon>Viridiplantae</taxon>
        <taxon>Streptophyta</taxon>
        <taxon>Embryophyta</taxon>
        <taxon>Tracheophyta</taxon>
        <taxon>Spermatophyta</taxon>
        <taxon>Magnoliopsida</taxon>
        <taxon>eudicotyledons</taxon>
        <taxon>Gunneridae</taxon>
        <taxon>Pentapetalae</taxon>
        <taxon>asterids</taxon>
        <taxon>campanulids</taxon>
        <taxon>Apiales</taxon>
        <taxon>Apiaceae</taxon>
        <taxon>Apioideae</taxon>
        <taxon>apioid superclade</taxon>
        <taxon>Tordylieae</taxon>
        <taxon>Tordyliinae</taxon>
        <taxon>Heracleum</taxon>
    </lineage>
</organism>
<evidence type="ECO:0000256" key="2">
    <source>
        <dbReference type="ARBA" id="ARBA00023015"/>
    </source>
</evidence>
<feature type="compositionally biased region" description="Polar residues" evidence="5">
    <location>
        <begin position="534"/>
        <end position="544"/>
    </location>
</feature>
<feature type="region of interest" description="Disordered" evidence="5">
    <location>
        <begin position="721"/>
        <end position="745"/>
    </location>
</feature>
<dbReference type="GO" id="GO:0003714">
    <property type="term" value="F:transcription corepressor activity"/>
    <property type="evidence" value="ECO:0007669"/>
    <property type="project" value="TreeGrafter"/>
</dbReference>
<dbReference type="Proteomes" id="UP001237642">
    <property type="component" value="Unassembled WGS sequence"/>
</dbReference>
<feature type="compositionally biased region" description="Polar residues" evidence="5">
    <location>
        <begin position="648"/>
        <end position="664"/>
    </location>
</feature>
<dbReference type="SUPFAM" id="SSF46689">
    <property type="entry name" value="Homeodomain-like"/>
    <property type="match status" value="1"/>
</dbReference>
<evidence type="ECO:0000313" key="9">
    <source>
        <dbReference type="Proteomes" id="UP001237642"/>
    </source>
</evidence>
<dbReference type="EMBL" id="JAUIZM010000005">
    <property type="protein sequence ID" value="KAK1385645.1"/>
    <property type="molecule type" value="Genomic_DNA"/>
</dbReference>
<protein>
    <submittedName>
        <fullName evidence="8">SANT domain-containing protein</fullName>
    </submittedName>
</protein>
<comment type="subcellular location">
    <subcellularLocation>
        <location evidence="1">Nucleus</location>
    </subcellularLocation>
</comment>
<feature type="compositionally biased region" description="Polar residues" evidence="5">
    <location>
        <begin position="733"/>
        <end position="744"/>
    </location>
</feature>
<dbReference type="PANTHER" id="PTHR13859">
    <property type="entry name" value="ATROPHIN-RELATED"/>
    <property type="match status" value="1"/>
</dbReference>
<keyword evidence="4" id="KW-0539">Nucleus</keyword>
<reference evidence="8" key="1">
    <citation type="submission" date="2023-02" db="EMBL/GenBank/DDBJ databases">
        <title>Genome of toxic invasive species Heracleum sosnowskyi carries increased number of genes despite the absence of recent whole-genome duplications.</title>
        <authorList>
            <person name="Schelkunov M."/>
            <person name="Shtratnikova V."/>
            <person name="Makarenko M."/>
            <person name="Klepikova A."/>
            <person name="Omelchenko D."/>
            <person name="Novikova G."/>
            <person name="Obukhova E."/>
            <person name="Bogdanov V."/>
            <person name="Penin A."/>
            <person name="Logacheva M."/>
        </authorList>
    </citation>
    <scope>NUCLEOTIDE SEQUENCE</scope>
    <source>
        <strain evidence="8">Hsosn_3</strain>
        <tissue evidence="8">Leaf</tissue>
    </source>
</reference>
<comment type="caution">
    <text evidence="8">The sequence shown here is derived from an EMBL/GenBank/DDBJ whole genome shotgun (WGS) entry which is preliminary data.</text>
</comment>
<dbReference type="Pfam" id="PF25826">
    <property type="entry name" value="DUF7952"/>
    <property type="match status" value="1"/>
</dbReference>
<feature type="domain" description="DUF7650" evidence="6">
    <location>
        <begin position="321"/>
        <end position="409"/>
    </location>
</feature>
<evidence type="ECO:0000259" key="6">
    <source>
        <dbReference type="Pfam" id="PF24662"/>
    </source>
</evidence>
<dbReference type="InterPro" id="IPR056067">
    <property type="entry name" value="DUF7650"/>
</dbReference>
<dbReference type="PANTHER" id="PTHR13859:SF11">
    <property type="entry name" value="GRUNGE, ISOFORM J"/>
    <property type="match status" value="1"/>
</dbReference>
<evidence type="ECO:0000256" key="5">
    <source>
        <dbReference type="SAM" id="MobiDB-lite"/>
    </source>
</evidence>
<evidence type="ECO:0000259" key="7">
    <source>
        <dbReference type="Pfam" id="PF25826"/>
    </source>
</evidence>
<name>A0AAD8IKL5_9APIA</name>
<keyword evidence="3" id="KW-0804">Transcription</keyword>
<evidence type="ECO:0000256" key="1">
    <source>
        <dbReference type="ARBA" id="ARBA00004123"/>
    </source>
</evidence>
<dbReference type="AlphaFoldDB" id="A0AAD8IKL5"/>
<gene>
    <name evidence="8" type="ORF">POM88_023380</name>
</gene>
<dbReference type="InterPro" id="IPR057712">
    <property type="entry name" value="DUF7952"/>
</dbReference>
<dbReference type="InterPro" id="IPR009057">
    <property type="entry name" value="Homeodomain-like_sf"/>
</dbReference>
<reference evidence="8" key="2">
    <citation type="submission" date="2023-05" db="EMBL/GenBank/DDBJ databases">
        <authorList>
            <person name="Schelkunov M.I."/>
        </authorList>
    </citation>
    <scope>NUCLEOTIDE SEQUENCE</scope>
    <source>
        <strain evidence="8">Hsosn_3</strain>
        <tissue evidence="8">Leaf</tissue>
    </source>
</reference>